<protein>
    <submittedName>
        <fullName evidence="4">Uncharacterized protein</fullName>
    </submittedName>
</protein>
<keyword evidence="3" id="KW-0812">Transmembrane</keyword>
<evidence type="ECO:0000256" key="2">
    <source>
        <dbReference type="ARBA" id="ARBA00023002"/>
    </source>
</evidence>
<dbReference type="InterPro" id="IPR036291">
    <property type="entry name" value="NAD(P)-bd_dom_sf"/>
</dbReference>
<keyword evidence="2" id="KW-0560">Oxidoreductase</keyword>
<proteinExistence type="predicted"/>
<dbReference type="PANTHER" id="PTHR42898:SF6">
    <property type="entry name" value="NADP-DEPENDENT MANNITOL DEHYDROGENASE"/>
    <property type="match status" value="1"/>
</dbReference>
<reference evidence="4" key="1">
    <citation type="submission" date="2020-07" db="EMBL/GenBank/DDBJ databases">
        <authorList>
            <person name="Lin J."/>
        </authorList>
    </citation>
    <scope>NUCLEOTIDE SEQUENCE</scope>
</reference>
<feature type="transmembrane region" description="Helical" evidence="3">
    <location>
        <begin position="27"/>
        <end position="46"/>
    </location>
</feature>
<evidence type="ECO:0000256" key="3">
    <source>
        <dbReference type="SAM" id="Phobius"/>
    </source>
</evidence>
<evidence type="ECO:0000313" key="4">
    <source>
        <dbReference type="EMBL" id="CAD1824679.1"/>
    </source>
</evidence>
<evidence type="ECO:0000256" key="1">
    <source>
        <dbReference type="ARBA" id="ARBA00022857"/>
    </source>
</evidence>
<sequence length="120" mass="13130">MAINLEYVFNLSQLAHPLFKVSGVGNIVFISSIAGLVAMTNFFIYCNMRTFDICVALQLLRGTVAAAATAQQQLSSRLLLQAAQQQIAAAGCPAAAANCCYCRGSKKERKKRKREEEKKK</sequence>
<dbReference type="AlphaFoldDB" id="A0A6V7P1I6"/>
<dbReference type="InterPro" id="IPR045000">
    <property type="entry name" value="TR"/>
</dbReference>
<name>A0A6V7P1I6_ANACO</name>
<keyword evidence="3" id="KW-0472">Membrane</keyword>
<accession>A0A6V7P1I6</accession>
<dbReference type="SUPFAM" id="SSF51735">
    <property type="entry name" value="NAD(P)-binding Rossmann-fold domains"/>
    <property type="match status" value="1"/>
</dbReference>
<dbReference type="InterPro" id="IPR002347">
    <property type="entry name" value="SDR_fam"/>
</dbReference>
<keyword evidence="1" id="KW-0521">NADP</keyword>
<dbReference type="EMBL" id="LR862144">
    <property type="protein sequence ID" value="CAD1824679.1"/>
    <property type="molecule type" value="Genomic_DNA"/>
</dbReference>
<keyword evidence="3" id="KW-1133">Transmembrane helix</keyword>
<organism evidence="4">
    <name type="scientific">Ananas comosus var. bracteatus</name>
    <name type="common">red pineapple</name>
    <dbReference type="NCBI Taxonomy" id="296719"/>
    <lineage>
        <taxon>Eukaryota</taxon>
        <taxon>Viridiplantae</taxon>
        <taxon>Streptophyta</taxon>
        <taxon>Embryophyta</taxon>
        <taxon>Tracheophyta</taxon>
        <taxon>Spermatophyta</taxon>
        <taxon>Magnoliopsida</taxon>
        <taxon>Liliopsida</taxon>
        <taxon>Poales</taxon>
        <taxon>Bromeliaceae</taxon>
        <taxon>Bromelioideae</taxon>
        <taxon>Ananas</taxon>
    </lineage>
</organism>
<dbReference type="GO" id="GO:0016491">
    <property type="term" value="F:oxidoreductase activity"/>
    <property type="evidence" value="ECO:0007669"/>
    <property type="project" value="UniProtKB-KW"/>
</dbReference>
<dbReference type="PANTHER" id="PTHR42898">
    <property type="entry name" value="TROPINONE REDUCTASE"/>
    <property type="match status" value="1"/>
</dbReference>
<dbReference type="Pfam" id="PF00106">
    <property type="entry name" value="adh_short"/>
    <property type="match status" value="1"/>
</dbReference>
<dbReference type="Gene3D" id="3.40.50.720">
    <property type="entry name" value="NAD(P)-binding Rossmann-like Domain"/>
    <property type="match status" value="1"/>
</dbReference>
<gene>
    <name evidence="4" type="ORF">CB5_LOCUS7890</name>
</gene>